<evidence type="ECO:0000313" key="1">
    <source>
        <dbReference type="EMBL" id="CRZ33987.1"/>
    </source>
</evidence>
<proteinExistence type="predicted"/>
<dbReference type="RefSeq" id="WP_103202115.1">
    <property type="nucleotide sequence ID" value="NZ_CVTD020000010.1"/>
</dbReference>
<evidence type="ECO:0000313" key="2">
    <source>
        <dbReference type="Proteomes" id="UP000236497"/>
    </source>
</evidence>
<keyword evidence="2" id="KW-1185">Reference proteome</keyword>
<organism evidence="1 2">
    <name type="scientific">Herbinix hemicellulosilytica</name>
    <dbReference type="NCBI Taxonomy" id="1564487"/>
    <lineage>
        <taxon>Bacteria</taxon>
        <taxon>Bacillati</taxon>
        <taxon>Bacillota</taxon>
        <taxon>Clostridia</taxon>
        <taxon>Lachnospirales</taxon>
        <taxon>Lachnospiraceae</taxon>
        <taxon>Herbinix</taxon>
    </lineage>
</organism>
<reference evidence="1 2" key="1">
    <citation type="submission" date="2015-06" db="EMBL/GenBank/DDBJ databases">
        <authorList>
            <person name="Wibberg Daniel"/>
        </authorList>
    </citation>
    <scope>NUCLEOTIDE SEQUENCE [LARGE SCALE GENOMIC DNA]</scope>
    <source>
        <strain evidence="1 2">T3/55T</strain>
    </source>
</reference>
<accession>A0A0H5SEU1</accession>
<name>A0A0H5SEU1_HERHM</name>
<dbReference type="Proteomes" id="UP000236497">
    <property type="component" value="Unassembled WGS sequence"/>
</dbReference>
<gene>
    <name evidence="1" type="ORF">HHT355_0784</name>
</gene>
<dbReference type="OrthoDB" id="9801008at2"/>
<sequence length="100" mass="11418">MEKLLNLKNTLIDEFNSLGIEGLHLTDLNLLDGSYINLEYTLPNGQKVKLLEDDKMYLGNQIEIDGKERCYGVAADEKYLLVCEYGCNGSDPEIVIYKRR</sequence>
<dbReference type="AlphaFoldDB" id="A0A0H5SEU1"/>
<dbReference type="EMBL" id="CVTD020000010">
    <property type="protein sequence ID" value="CRZ33987.1"/>
    <property type="molecule type" value="Genomic_DNA"/>
</dbReference>
<protein>
    <submittedName>
        <fullName evidence="1">Uncharacterized protein</fullName>
    </submittedName>
</protein>